<feature type="domain" description="YCII-related" evidence="2">
    <location>
        <begin position="1"/>
        <end position="117"/>
    </location>
</feature>
<accession>A0A160IIQ5</accession>
<evidence type="ECO:0000313" key="3">
    <source>
        <dbReference type="EMBL" id="ANC75641.1"/>
    </source>
</evidence>
<sequence length="144" mass="16170">MRFMMIVKATADSEAGVMPSQELIDAMQKYNEELVKAGVLLAADGLQPSSSGLRISYPEQGGRAKVVDGPFTEVKELIAGYTLIEVKSREEAIQWALRMPDPHGFGHGEIELRQVFEAEEIMENPIHLMKERELRKKAEEQQKA</sequence>
<dbReference type="InterPro" id="IPR011008">
    <property type="entry name" value="Dimeric_a/b-barrel"/>
</dbReference>
<dbReference type="Pfam" id="PF03795">
    <property type="entry name" value="YCII"/>
    <property type="match status" value="1"/>
</dbReference>
<dbReference type="KEGG" id="fpn:ABE65_001800"/>
<protein>
    <recommendedName>
        <fullName evidence="2">YCII-related domain-containing protein</fullName>
    </recommendedName>
</protein>
<evidence type="ECO:0000259" key="2">
    <source>
        <dbReference type="Pfam" id="PF03795"/>
    </source>
</evidence>
<dbReference type="Gene3D" id="3.30.70.1060">
    <property type="entry name" value="Dimeric alpha+beta barrel"/>
    <property type="match status" value="1"/>
</dbReference>
<reference evidence="3 4" key="1">
    <citation type="submission" date="2016-04" db="EMBL/GenBank/DDBJ databases">
        <title>Complete genome sequence of Fictibacillus phosphorivorans G25-29, a strain toxic to nematodes.</title>
        <authorList>
            <person name="Zheng Z."/>
        </authorList>
    </citation>
    <scope>NUCLEOTIDE SEQUENCE [LARGE SCALE GENOMIC DNA]</scope>
    <source>
        <strain evidence="3 4">G25-29</strain>
    </source>
</reference>
<name>A0A160IIQ5_9BACL</name>
<keyword evidence="4" id="KW-1185">Reference proteome</keyword>
<dbReference type="AlphaFoldDB" id="A0A160IIQ5"/>
<dbReference type="STRING" id="1221500.ABE65_001800"/>
<proteinExistence type="inferred from homology"/>
<dbReference type="Proteomes" id="UP000076623">
    <property type="component" value="Chromosome"/>
</dbReference>
<gene>
    <name evidence="3" type="ORF">ABE65_001800</name>
</gene>
<dbReference type="EMBL" id="CP015378">
    <property type="protein sequence ID" value="ANC75641.1"/>
    <property type="molecule type" value="Genomic_DNA"/>
</dbReference>
<dbReference type="RefSeq" id="WP_066390920.1">
    <property type="nucleotide sequence ID" value="NZ_CP015378.1"/>
</dbReference>
<dbReference type="InterPro" id="IPR005545">
    <property type="entry name" value="YCII"/>
</dbReference>
<comment type="similarity">
    <text evidence="1">Belongs to the YciI family.</text>
</comment>
<dbReference type="PANTHER" id="PTHR35174:SF4">
    <property type="entry name" value="BLL7163 PROTEIN"/>
    <property type="match status" value="1"/>
</dbReference>
<evidence type="ECO:0000313" key="4">
    <source>
        <dbReference type="Proteomes" id="UP000076623"/>
    </source>
</evidence>
<evidence type="ECO:0000256" key="1">
    <source>
        <dbReference type="ARBA" id="ARBA00007689"/>
    </source>
</evidence>
<organism evidence="3 4">
    <name type="scientific">Fictibacillus phosphorivorans</name>
    <dbReference type="NCBI Taxonomy" id="1221500"/>
    <lineage>
        <taxon>Bacteria</taxon>
        <taxon>Bacillati</taxon>
        <taxon>Bacillota</taxon>
        <taxon>Bacilli</taxon>
        <taxon>Bacillales</taxon>
        <taxon>Fictibacillaceae</taxon>
        <taxon>Fictibacillus</taxon>
    </lineage>
</organism>
<dbReference type="SUPFAM" id="SSF54909">
    <property type="entry name" value="Dimeric alpha+beta barrel"/>
    <property type="match status" value="1"/>
</dbReference>
<dbReference type="PANTHER" id="PTHR35174">
    <property type="entry name" value="BLL7171 PROTEIN-RELATED"/>
    <property type="match status" value="1"/>
</dbReference>